<accession>A0ACD3B4P5</accession>
<protein>
    <submittedName>
        <fullName evidence="1">Uncharacterized protein</fullName>
    </submittedName>
</protein>
<dbReference type="EMBL" id="ML208281">
    <property type="protein sequence ID" value="TFK72785.1"/>
    <property type="molecule type" value="Genomic_DNA"/>
</dbReference>
<proteinExistence type="predicted"/>
<evidence type="ECO:0000313" key="2">
    <source>
        <dbReference type="Proteomes" id="UP000308600"/>
    </source>
</evidence>
<evidence type="ECO:0000313" key="1">
    <source>
        <dbReference type="EMBL" id="TFK72785.1"/>
    </source>
</evidence>
<dbReference type="Proteomes" id="UP000308600">
    <property type="component" value="Unassembled WGS sequence"/>
</dbReference>
<reference evidence="1 2" key="1">
    <citation type="journal article" date="2019" name="Nat. Ecol. Evol.">
        <title>Megaphylogeny resolves global patterns of mushroom evolution.</title>
        <authorList>
            <person name="Varga T."/>
            <person name="Krizsan K."/>
            <person name="Foldi C."/>
            <person name="Dima B."/>
            <person name="Sanchez-Garcia M."/>
            <person name="Sanchez-Ramirez S."/>
            <person name="Szollosi G.J."/>
            <person name="Szarkandi J.G."/>
            <person name="Papp V."/>
            <person name="Albert L."/>
            <person name="Andreopoulos W."/>
            <person name="Angelini C."/>
            <person name="Antonin V."/>
            <person name="Barry K.W."/>
            <person name="Bougher N.L."/>
            <person name="Buchanan P."/>
            <person name="Buyck B."/>
            <person name="Bense V."/>
            <person name="Catcheside P."/>
            <person name="Chovatia M."/>
            <person name="Cooper J."/>
            <person name="Damon W."/>
            <person name="Desjardin D."/>
            <person name="Finy P."/>
            <person name="Geml J."/>
            <person name="Haridas S."/>
            <person name="Hughes K."/>
            <person name="Justo A."/>
            <person name="Karasinski D."/>
            <person name="Kautmanova I."/>
            <person name="Kiss B."/>
            <person name="Kocsube S."/>
            <person name="Kotiranta H."/>
            <person name="LaButti K.M."/>
            <person name="Lechner B.E."/>
            <person name="Liimatainen K."/>
            <person name="Lipzen A."/>
            <person name="Lukacs Z."/>
            <person name="Mihaltcheva S."/>
            <person name="Morgado L.N."/>
            <person name="Niskanen T."/>
            <person name="Noordeloos M.E."/>
            <person name="Ohm R.A."/>
            <person name="Ortiz-Santana B."/>
            <person name="Ovrebo C."/>
            <person name="Racz N."/>
            <person name="Riley R."/>
            <person name="Savchenko A."/>
            <person name="Shiryaev A."/>
            <person name="Soop K."/>
            <person name="Spirin V."/>
            <person name="Szebenyi C."/>
            <person name="Tomsovsky M."/>
            <person name="Tulloss R.E."/>
            <person name="Uehling J."/>
            <person name="Grigoriev I.V."/>
            <person name="Vagvolgyi C."/>
            <person name="Papp T."/>
            <person name="Martin F.M."/>
            <person name="Miettinen O."/>
            <person name="Hibbett D.S."/>
            <person name="Nagy L.G."/>
        </authorList>
    </citation>
    <scope>NUCLEOTIDE SEQUENCE [LARGE SCALE GENOMIC DNA]</scope>
    <source>
        <strain evidence="1 2">NL-1719</strain>
    </source>
</reference>
<name>A0ACD3B4P5_9AGAR</name>
<gene>
    <name evidence="1" type="ORF">BDN72DRAFT_835658</name>
</gene>
<sequence>MLRACSQVCWSFREPSQALLFSRITLTSLRITQLSNICSSDRLSAYVRVVAFTFPDWGLTVATVRGILSGLPNIRTLKFSPGARISHFMFAFVQLQPRMKIEHVDSGNHKEIPLELLRIFPDLNQLTLIDADISGLRGAILPSQERNQPPALRQKLKSLSGKDYAVRAGERPLSYYLFSWLTQPNAFLDISELQHLDWRWNPSNPWQWNTLPDFTQSVSRHLRSLVLYMESTISHPPLESHHISLATFSSLRVLDFRLRFSMKVTVPEAIRQQNLILQIIPTLPEPSDLKRIEVAIHIYPSDNDLIHQDSWRSLDSLLIQERYRHLSAVSISLYFESLVTQRDVDFAERTKRMLASSLRQMVIQERLYIRG</sequence>
<organism evidence="1 2">
    <name type="scientific">Pluteus cervinus</name>
    <dbReference type="NCBI Taxonomy" id="181527"/>
    <lineage>
        <taxon>Eukaryota</taxon>
        <taxon>Fungi</taxon>
        <taxon>Dikarya</taxon>
        <taxon>Basidiomycota</taxon>
        <taxon>Agaricomycotina</taxon>
        <taxon>Agaricomycetes</taxon>
        <taxon>Agaricomycetidae</taxon>
        <taxon>Agaricales</taxon>
        <taxon>Pluteineae</taxon>
        <taxon>Pluteaceae</taxon>
        <taxon>Pluteus</taxon>
    </lineage>
</organism>
<keyword evidence="2" id="KW-1185">Reference proteome</keyword>